<keyword evidence="1" id="KW-0472">Membrane</keyword>
<protein>
    <submittedName>
        <fullName evidence="2">Uncharacterized protein</fullName>
    </submittedName>
</protein>
<dbReference type="InParanoid" id="A2DL56"/>
<reference evidence="2" key="1">
    <citation type="submission" date="2006-10" db="EMBL/GenBank/DDBJ databases">
        <authorList>
            <person name="Amadeo P."/>
            <person name="Zhao Q."/>
            <person name="Wortman J."/>
            <person name="Fraser-Liggett C."/>
            <person name="Carlton J."/>
        </authorList>
    </citation>
    <scope>NUCLEOTIDE SEQUENCE</scope>
    <source>
        <strain evidence="2">G3</strain>
    </source>
</reference>
<accession>A2DL56</accession>
<keyword evidence="1" id="KW-0812">Transmembrane</keyword>
<keyword evidence="1" id="KW-1133">Transmembrane helix</keyword>
<reference evidence="2" key="2">
    <citation type="journal article" date="2007" name="Science">
        <title>Draft genome sequence of the sexually transmitted pathogen Trichomonas vaginalis.</title>
        <authorList>
            <person name="Carlton J.M."/>
            <person name="Hirt R.P."/>
            <person name="Silva J.C."/>
            <person name="Delcher A.L."/>
            <person name="Schatz M."/>
            <person name="Zhao Q."/>
            <person name="Wortman J.R."/>
            <person name="Bidwell S.L."/>
            <person name="Alsmark U.C.M."/>
            <person name="Besteiro S."/>
            <person name="Sicheritz-Ponten T."/>
            <person name="Noel C.J."/>
            <person name="Dacks J.B."/>
            <person name="Foster P.G."/>
            <person name="Simillion C."/>
            <person name="Van de Peer Y."/>
            <person name="Miranda-Saavedra D."/>
            <person name="Barton G.J."/>
            <person name="Westrop G.D."/>
            <person name="Mueller S."/>
            <person name="Dessi D."/>
            <person name="Fiori P.L."/>
            <person name="Ren Q."/>
            <person name="Paulsen I."/>
            <person name="Zhang H."/>
            <person name="Bastida-Corcuera F.D."/>
            <person name="Simoes-Barbosa A."/>
            <person name="Brown M.T."/>
            <person name="Hayes R.D."/>
            <person name="Mukherjee M."/>
            <person name="Okumura C.Y."/>
            <person name="Schneider R."/>
            <person name="Smith A.J."/>
            <person name="Vanacova S."/>
            <person name="Villalvazo M."/>
            <person name="Haas B.J."/>
            <person name="Pertea M."/>
            <person name="Feldblyum T.V."/>
            <person name="Utterback T.R."/>
            <person name="Shu C.L."/>
            <person name="Osoegawa K."/>
            <person name="de Jong P.J."/>
            <person name="Hrdy I."/>
            <person name="Horvathova L."/>
            <person name="Zubacova Z."/>
            <person name="Dolezal P."/>
            <person name="Malik S.B."/>
            <person name="Logsdon J.M. Jr."/>
            <person name="Henze K."/>
            <person name="Gupta A."/>
            <person name="Wang C.C."/>
            <person name="Dunne R.L."/>
            <person name="Upcroft J.A."/>
            <person name="Upcroft P."/>
            <person name="White O."/>
            <person name="Salzberg S.L."/>
            <person name="Tang P."/>
            <person name="Chiu C.-H."/>
            <person name="Lee Y.-S."/>
            <person name="Embley T.M."/>
            <person name="Coombs G.H."/>
            <person name="Mottram J.C."/>
            <person name="Tachezy J."/>
            <person name="Fraser-Liggett C.M."/>
            <person name="Johnson P.J."/>
        </authorList>
    </citation>
    <scope>NUCLEOTIDE SEQUENCE [LARGE SCALE GENOMIC DNA]</scope>
    <source>
        <strain evidence="2">G3</strain>
    </source>
</reference>
<feature type="transmembrane region" description="Helical" evidence="1">
    <location>
        <begin position="151"/>
        <end position="173"/>
    </location>
</feature>
<gene>
    <name evidence="2" type="ORF">TVAG_294990</name>
</gene>
<evidence type="ECO:0000256" key="1">
    <source>
        <dbReference type="SAM" id="Phobius"/>
    </source>
</evidence>
<dbReference type="RefSeq" id="XP_001579833.1">
    <property type="nucleotide sequence ID" value="XM_001579783.1"/>
</dbReference>
<dbReference type="EMBL" id="DS113214">
    <property type="protein sequence ID" value="EAY18847.1"/>
    <property type="molecule type" value="Genomic_DNA"/>
</dbReference>
<keyword evidence="3" id="KW-1185">Reference proteome</keyword>
<dbReference type="AlphaFoldDB" id="A2DL56"/>
<organism evidence="2 3">
    <name type="scientific">Trichomonas vaginalis (strain ATCC PRA-98 / G3)</name>
    <dbReference type="NCBI Taxonomy" id="412133"/>
    <lineage>
        <taxon>Eukaryota</taxon>
        <taxon>Metamonada</taxon>
        <taxon>Parabasalia</taxon>
        <taxon>Trichomonadida</taxon>
        <taxon>Trichomonadidae</taxon>
        <taxon>Trichomonas</taxon>
    </lineage>
</organism>
<dbReference type="VEuPathDB" id="TrichDB:TVAGG3_0273660"/>
<feature type="transmembrane region" description="Helical" evidence="1">
    <location>
        <begin position="227"/>
        <end position="248"/>
    </location>
</feature>
<name>A2DL56_TRIV3</name>
<sequence>MDEAIGTDRVNHTKYMIDPNMSFLDLAHEITEEGTNIMTNVYNGMINEIIDNEDLTESINFLFNQSFNISYTNASFGQVDAGQESLAFIIAEFLTNTHVIASTESNTITRNTMSYDSIFFSSTIVDNIFNFSRTFVTDVSNSVGTFHLESFIVIFIVYSAFFLISELVLVLLFNSKISKTVKSCKKFPPEVFDACSSNIFIAQISTDAPNLAASISKTERSTVKTTVLYLIEMFLTLFCLVFIGLFIMRVRQNQRIIKA</sequence>
<evidence type="ECO:0000313" key="3">
    <source>
        <dbReference type="Proteomes" id="UP000001542"/>
    </source>
</evidence>
<dbReference type="VEuPathDB" id="TrichDB:TVAG_294990"/>
<proteinExistence type="predicted"/>
<evidence type="ECO:0000313" key="2">
    <source>
        <dbReference type="EMBL" id="EAY18847.1"/>
    </source>
</evidence>
<dbReference type="Proteomes" id="UP000001542">
    <property type="component" value="Unassembled WGS sequence"/>
</dbReference>
<dbReference type="KEGG" id="tva:5464363"/>